<evidence type="ECO:0000313" key="4">
    <source>
        <dbReference type="Proteomes" id="UP000605846"/>
    </source>
</evidence>
<dbReference type="OrthoDB" id="3045089at2759"/>
<feature type="region of interest" description="Disordered" evidence="1">
    <location>
        <begin position="26"/>
        <end position="173"/>
    </location>
</feature>
<keyword evidence="4" id="KW-1185">Reference proteome</keyword>
<dbReference type="PROSITE" id="PS01159">
    <property type="entry name" value="WW_DOMAIN_1"/>
    <property type="match status" value="1"/>
</dbReference>
<dbReference type="CDD" id="cd00201">
    <property type="entry name" value="WW"/>
    <property type="match status" value="1"/>
</dbReference>
<proteinExistence type="predicted"/>
<dbReference type="Pfam" id="PF00397">
    <property type="entry name" value="WW"/>
    <property type="match status" value="1"/>
</dbReference>
<feature type="domain" description="WW" evidence="2">
    <location>
        <begin position="3"/>
        <end position="36"/>
    </location>
</feature>
<dbReference type="Gene3D" id="2.20.70.10">
    <property type="match status" value="1"/>
</dbReference>
<dbReference type="InterPro" id="IPR036020">
    <property type="entry name" value="WW_dom_sf"/>
</dbReference>
<feature type="compositionally biased region" description="Pro residues" evidence="1">
    <location>
        <begin position="135"/>
        <end position="152"/>
    </location>
</feature>
<organism evidence="3 4">
    <name type="scientific">Apophysomyces ossiformis</name>
    <dbReference type="NCBI Taxonomy" id="679940"/>
    <lineage>
        <taxon>Eukaryota</taxon>
        <taxon>Fungi</taxon>
        <taxon>Fungi incertae sedis</taxon>
        <taxon>Mucoromycota</taxon>
        <taxon>Mucoromycotina</taxon>
        <taxon>Mucoromycetes</taxon>
        <taxon>Mucorales</taxon>
        <taxon>Mucorineae</taxon>
        <taxon>Mucoraceae</taxon>
        <taxon>Apophysomyces</taxon>
    </lineage>
</organism>
<protein>
    <recommendedName>
        <fullName evidence="2">WW domain-containing protein</fullName>
    </recommendedName>
</protein>
<dbReference type="Proteomes" id="UP000605846">
    <property type="component" value="Unassembled WGS sequence"/>
</dbReference>
<name>A0A8H7BQ45_9FUNG</name>
<dbReference type="EMBL" id="JABAYA010000050">
    <property type="protein sequence ID" value="KAF7727738.1"/>
    <property type="molecule type" value="Genomic_DNA"/>
</dbReference>
<feature type="compositionally biased region" description="Polar residues" evidence="1">
    <location>
        <begin position="26"/>
        <end position="43"/>
    </location>
</feature>
<evidence type="ECO:0000256" key="1">
    <source>
        <dbReference type="SAM" id="MobiDB-lite"/>
    </source>
</evidence>
<evidence type="ECO:0000259" key="2">
    <source>
        <dbReference type="PROSITE" id="PS50020"/>
    </source>
</evidence>
<reference evidence="3" key="1">
    <citation type="submission" date="2020-01" db="EMBL/GenBank/DDBJ databases">
        <title>Genome Sequencing of Three Apophysomyces-Like Fungal Strains Confirms a Novel Fungal Genus in the Mucoromycota with divergent Burkholderia-like Endosymbiotic Bacteria.</title>
        <authorList>
            <person name="Stajich J.E."/>
            <person name="Macias A.M."/>
            <person name="Carter-House D."/>
            <person name="Lovett B."/>
            <person name="Kasson L.R."/>
            <person name="Berry K."/>
            <person name="Grigoriev I."/>
            <person name="Chang Y."/>
            <person name="Spatafora J."/>
            <person name="Kasson M.T."/>
        </authorList>
    </citation>
    <scope>NUCLEOTIDE SEQUENCE</scope>
    <source>
        <strain evidence="3">NRRL A-21654</strain>
    </source>
</reference>
<dbReference type="InterPro" id="IPR001202">
    <property type="entry name" value="WW_dom"/>
</dbReference>
<comment type="caution">
    <text evidence="3">The sequence shown here is derived from an EMBL/GenBank/DDBJ whole genome shotgun (WGS) entry which is preliminary data.</text>
</comment>
<evidence type="ECO:0000313" key="3">
    <source>
        <dbReference type="EMBL" id="KAF7727738.1"/>
    </source>
</evidence>
<dbReference type="AlphaFoldDB" id="A0A8H7BQ45"/>
<feature type="compositionally biased region" description="Polar residues" evidence="1">
    <location>
        <begin position="66"/>
        <end position="75"/>
    </location>
</feature>
<sequence>MSTPLPPGWEARQAPDGRWYFIDTIRNTTTWDDPRNSTSSYNTAAYPAEKAGGNQNYGQPYYIQSPALSTASSYGYPQQQTYAPTVPPPPPASQQQPYYPPAPQQSQQLAQYPPLQQPQTYPAPQGQPYSAPPQQAYPPPSQPGYPPAPQPGYLPQQQQSSEKGIANIFSGPNSGMKIAGAAAAVGLAGFAIGEMIEHHKDEERYYDRW</sequence>
<dbReference type="PROSITE" id="PS50020">
    <property type="entry name" value="WW_DOMAIN_2"/>
    <property type="match status" value="1"/>
</dbReference>
<gene>
    <name evidence="3" type="ORF">EC973_007197</name>
</gene>
<feature type="compositionally biased region" description="Pro residues" evidence="1">
    <location>
        <begin position="85"/>
        <end position="103"/>
    </location>
</feature>
<dbReference type="SUPFAM" id="SSF51045">
    <property type="entry name" value="WW domain"/>
    <property type="match status" value="1"/>
</dbReference>
<dbReference type="SMART" id="SM00456">
    <property type="entry name" value="WW"/>
    <property type="match status" value="1"/>
</dbReference>
<accession>A0A8H7BQ45</accession>
<feature type="compositionally biased region" description="Low complexity" evidence="1">
    <location>
        <begin position="104"/>
        <end position="134"/>
    </location>
</feature>